<dbReference type="RefSeq" id="WP_185694251.1">
    <property type="nucleotide sequence ID" value="NZ_JACHVA010000127.1"/>
</dbReference>
<accession>A0A7X1B124</accession>
<sequence length="335" mass="37094">MKTGIQIRDLQVHFPLRGGLIPRVQKVCRAVDGLSLEIRPGQTLGIVGESGCGKTTLGKAVCRLVRPTGGQVLLDGEDVLSLRRKDLLRYRRQVQMIFQDPAESLNPRQTVGQILEEPLVIHKLGKSSERKGQVRKILDEVGLPASAVDRYPFEFSGGQRQRIGIARALVLRPSLIICDEAVSALDVSVQSQILNLLLDLQKDHGFAYLFISHDLAVVRHVADRIAVMYLGKVVEEAPREKLFASPLHAYTKALISAIPQADPTAQRQRIILEGDVPSPIDPPPGCAFAWRTYLPCTEEQARQPGKFIEAEPDHWVEAHPGTIEDFSTRFGTART</sequence>
<evidence type="ECO:0000256" key="3">
    <source>
        <dbReference type="ARBA" id="ARBA00022741"/>
    </source>
</evidence>
<dbReference type="GO" id="GO:0015833">
    <property type="term" value="P:peptide transport"/>
    <property type="evidence" value="ECO:0007669"/>
    <property type="project" value="InterPro"/>
</dbReference>
<dbReference type="PANTHER" id="PTHR43776:SF7">
    <property type="entry name" value="D,D-DIPEPTIDE TRANSPORT ATP-BINDING PROTEIN DDPF-RELATED"/>
    <property type="match status" value="1"/>
</dbReference>
<dbReference type="InterPro" id="IPR027417">
    <property type="entry name" value="P-loop_NTPase"/>
</dbReference>
<dbReference type="InterPro" id="IPR003593">
    <property type="entry name" value="AAA+_ATPase"/>
</dbReference>
<proteinExistence type="inferred from homology"/>
<dbReference type="CDD" id="cd03257">
    <property type="entry name" value="ABC_NikE_OppD_transporters"/>
    <property type="match status" value="1"/>
</dbReference>
<feature type="domain" description="ABC transporter" evidence="5">
    <location>
        <begin position="5"/>
        <end position="255"/>
    </location>
</feature>
<dbReference type="Gene3D" id="3.40.50.300">
    <property type="entry name" value="P-loop containing nucleotide triphosphate hydrolases"/>
    <property type="match status" value="1"/>
</dbReference>
<dbReference type="GO" id="GO:0005524">
    <property type="term" value="F:ATP binding"/>
    <property type="evidence" value="ECO:0007669"/>
    <property type="project" value="UniProtKB-KW"/>
</dbReference>
<keyword evidence="3" id="KW-0547">Nucleotide-binding</keyword>
<dbReference type="SUPFAM" id="SSF52540">
    <property type="entry name" value="P-loop containing nucleoside triphosphate hydrolases"/>
    <property type="match status" value="1"/>
</dbReference>
<dbReference type="PROSITE" id="PS50893">
    <property type="entry name" value="ABC_TRANSPORTER_2"/>
    <property type="match status" value="1"/>
</dbReference>
<dbReference type="GO" id="GO:0016887">
    <property type="term" value="F:ATP hydrolysis activity"/>
    <property type="evidence" value="ECO:0007669"/>
    <property type="project" value="InterPro"/>
</dbReference>
<name>A0A7X1B124_9BACT</name>
<dbReference type="GO" id="GO:0055085">
    <property type="term" value="P:transmembrane transport"/>
    <property type="evidence" value="ECO:0007669"/>
    <property type="project" value="UniProtKB-ARBA"/>
</dbReference>
<dbReference type="SMART" id="SM00382">
    <property type="entry name" value="AAA"/>
    <property type="match status" value="1"/>
</dbReference>
<keyword evidence="2" id="KW-0813">Transport</keyword>
<dbReference type="InterPro" id="IPR050319">
    <property type="entry name" value="ABC_transp_ATP-bind"/>
</dbReference>
<evidence type="ECO:0000313" key="6">
    <source>
        <dbReference type="EMBL" id="MBC2603629.1"/>
    </source>
</evidence>
<dbReference type="AlphaFoldDB" id="A0A7X1B124"/>
<comment type="caution">
    <text evidence="6">The sequence shown here is derived from an EMBL/GenBank/DDBJ whole genome shotgun (WGS) entry which is preliminary data.</text>
</comment>
<dbReference type="InterPro" id="IPR013563">
    <property type="entry name" value="Oligopep_ABC_C"/>
</dbReference>
<keyword evidence="7" id="KW-1185">Reference proteome</keyword>
<dbReference type="EMBL" id="JACHVA010000127">
    <property type="protein sequence ID" value="MBC2603629.1"/>
    <property type="molecule type" value="Genomic_DNA"/>
</dbReference>
<dbReference type="PANTHER" id="PTHR43776">
    <property type="entry name" value="TRANSPORT ATP-BINDING PROTEIN"/>
    <property type="match status" value="1"/>
</dbReference>
<evidence type="ECO:0000256" key="1">
    <source>
        <dbReference type="ARBA" id="ARBA00005417"/>
    </source>
</evidence>
<dbReference type="Proteomes" id="UP000525652">
    <property type="component" value="Unassembled WGS sequence"/>
</dbReference>
<evidence type="ECO:0000256" key="2">
    <source>
        <dbReference type="ARBA" id="ARBA00022448"/>
    </source>
</evidence>
<dbReference type="InterPro" id="IPR003439">
    <property type="entry name" value="ABC_transporter-like_ATP-bd"/>
</dbReference>
<reference evidence="6 7" key="1">
    <citation type="submission" date="2020-07" db="EMBL/GenBank/DDBJ databases">
        <authorList>
            <person name="Feng X."/>
        </authorList>
    </citation>
    <scope>NUCLEOTIDE SEQUENCE [LARGE SCALE GENOMIC DNA]</scope>
    <source>
        <strain evidence="6 7">JCM14086</strain>
    </source>
</reference>
<gene>
    <name evidence="6" type="ORF">H5P30_17750</name>
</gene>
<keyword evidence="4 6" id="KW-0067">ATP-binding</keyword>
<evidence type="ECO:0000313" key="7">
    <source>
        <dbReference type="Proteomes" id="UP000525652"/>
    </source>
</evidence>
<dbReference type="InterPro" id="IPR017871">
    <property type="entry name" value="ABC_transporter-like_CS"/>
</dbReference>
<dbReference type="Pfam" id="PF08352">
    <property type="entry name" value="oligo_HPY"/>
    <property type="match status" value="1"/>
</dbReference>
<dbReference type="FunFam" id="3.40.50.300:FF:000016">
    <property type="entry name" value="Oligopeptide ABC transporter ATP-binding component"/>
    <property type="match status" value="1"/>
</dbReference>
<evidence type="ECO:0000259" key="5">
    <source>
        <dbReference type="PROSITE" id="PS50893"/>
    </source>
</evidence>
<dbReference type="Pfam" id="PF00005">
    <property type="entry name" value="ABC_tran"/>
    <property type="match status" value="1"/>
</dbReference>
<dbReference type="PROSITE" id="PS00211">
    <property type="entry name" value="ABC_TRANSPORTER_1"/>
    <property type="match status" value="1"/>
</dbReference>
<evidence type="ECO:0000256" key="4">
    <source>
        <dbReference type="ARBA" id="ARBA00022840"/>
    </source>
</evidence>
<comment type="similarity">
    <text evidence="1">Belongs to the ABC transporter superfamily.</text>
</comment>
<dbReference type="NCBIfam" id="TIGR01727">
    <property type="entry name" value="oligo_HPY"/>
    <property type="match status" value="1"/>
</dbReference>
<protein>
    <submittedName>
        <fullName evidence="6">ATP-binding cassette domain-containing protein</fullName>
    </submittedName>
</protein>
<organism evidence="6 7">
    <name type="scientific">Puniceicoccus vermicola</name>
    <dbReference type="NCBI Taxonomy" id="388746"/>
    <lineage>
        <taxon>Bacteria</taxon>
        <taxon>Pseudomonadati</taxon>
        <taxon>Verrucomicrobiota</taxon>
        <taxon>Opitutia</taxon>
        <taxon>Puniceicoccales</taxon>
        <taxon>Puniceicoccaceae</taxon>
        <taxon>Puniceicoccus</taxon>
    </lineage>
</organism>